<proteinExistence type="inferred from homology"/>
<dbReference type="PANTHER" id="PTHR11923:SF51">
    <property type="entry name" value="LYSOSOME MEMBRANE PROTEIN 2"/>
    <property type="match status" value="1"/>
</dbReference>
<accession>X6MXP5</accession>
<dbReference type="Proteomes" id="UP000023152">
    <property type="component" value="Unassembled WGS sequence"/>
</dbReference>
<name>X6MXP5_RETFI</name>
<gene>
    <name evidence="8" type="ORF">RFI_18659</name>
</gene>
<evidence type="ECO:0000256" key="7">
    <source>
        <dbReference type="SAM" id="Phobius"/>
    </source>
</evidence>
<dbReference type="GO" id="GO:0005737">
    <property type="term" value="C:cytoplasm"/>
    <property type="evidence" value="ECO:0007669"/>
    <property type="project" value="TreeGrafter"/>
</dbReference>
<comment type="similarity">
    <text evidence="2">Belongs to the CD36 family.</text>
</comment>
<keyword evidence="5 7" id="KW-0472">Membrane</keyword>
<evidence type="ECO:0000256" key="3">
    <source>
        <dbReference type="ARBA" id="ARBA00022692"/>
    </source>
</evidence>
<comment type="subcellular location">
    <subcellularLocation>
        <location evidence="1">Membrane</location>
    </subcellularLocation>
</comment>
<feature type="transmembrane region" description="Helical" evidence="7">
    <location>
        <begin position="151"/>
        <end position="175"/>
    </location>
</feature>
<evidence type="ECO:0000256" key="4">
    <source>
        <dbReference type="ARBA" id="ARBA00022989"/>
    </source>
</evidence>
<dbReference type="GO" id="GO:0005044">
    <property type="term" value="F:scavenger receptor activity"/>
    <property type="evidence" value="ECO:0007669"/>
    <property type="project" value="TreeGrafter"/>
</dbReference>
<keyword evidence="4 7" id="KW-1133">Transmembrane helix</keyword>
<keyword evidence="9" id="KW-1185">Reference proteome</keyword>
<evidence type="ECO:0000313" key="9">
    <source>
        <dbReference type="Proteomes" id="UP000023152"/>
    </source>
</evidence>
<keyword evidence="6" id="KW-0325">Glycoprotein</keyword>
<evidence type="ECO:0000256" key="2">
    <source>
        <dbReference type="ARBA" id="ARBA00010532"/>
    </source>
</evidence>
<organism evidence="8 9">
    <name type="scientific">Reticulomyxa filosa</name>
    <dbReference type="NCBI Taxonomy" id="46433"/>
    <lineage>
        <taxon>Eukaryota</taxon>
        <taxon>Sar</taxon>
        <taxon>Rhizaria</taxon>
        <taxon>Retaria</taxon>
        <taxon>Foraminifera</taxon>
        <taxon>Monothalamids</taxon>
        <taxon>Reticulomyxidae</taxon>
        <taxon>Reticulomyxa</taxon>
    </lineage>
</organism>
<sequence>MGEVLMYEGQEYVMCWNPPMSLSPGYDSYYGLFNLKKGDPIYAWVDTLWRSIYADYNGTVNYKGVDVFKYLVQLHPQFDNIDIDPSNAQYYQYGPSGVINLTSCEGIPVFMSMPMFLGSDYAVNNTKMGLRNPIWDQDAPFLDVEPISGELLMLSIVYLFFIFYFLYVQFSCFLLNKRGNIQCQQIVATQLAIAQSSYPCSGRNQRNQRAKLGSK</sequence>
<protein>
    <submittedName>
        <fullName evidence="8">Platelet glycoprotein 4</fullName>
    </submittedName>
</protein>
<dbReference type="GO" id="GO:0016020">
    <property type="term" value="C:membrane"/>
    <property type="evidence" value="ECO:0007669"/>
    <property type="project" value="UniProtKB-SubCell"/>
</dbReference>
<comment type="caution">
    <text evidence="8">The sequence shown here is derived from an EMBL/GenBank/DDBJ whole genome shotgun (WGS) entry which is preliminary data.</text>
</comment>
<evidence type="ECO:0000313" key="8">
    <source>
        <dbReference type="EMBL" id="ETO18606.1"/>
    </source>
</evidence>
<keyword evidence="3 7" id="KW-0812">Transmembrane</keyword>
<reference evidence="8 9" key="1">
    <citation type="journal article" date="2013" name="Curr. Biol.">
        <title>The Genome of the Foraminiferan Reticulomyxa filosa.</title>
        <authorList>
            <person name="Glockner G."/>
            <person name="Hulsmann N."/>
            <person name="Schleicher M."/>
            <person name="Noegel A.A."/>
            <person name="Eichinger L."/>
            <person name="Gallinger C."/>
            <person name="Pawlowski J."/>
            <person name="Sierra R."/>
            <person name="Euteneuer U."/>
            <person name="Pillet L."/>
            <person name="Moustafa A."/>
            <person name="Platzer M."/>
            <person name="Groth M."/>
            <person name="Szafranski K."/>
            <person name="Schliwa M."/>
        </authorList>
    </citation>
    <scope>NUCLEOTIDE SEQUENCE [LARGE SCALE GENOMIC DNA]</scope>
</reference>
<evidence type="ECO:0000256" key="6">
    <source>
        <dbReference type="ARBA" id="ARBA00023180"/>
    </source>
</evidence>
<dbReference type="AlphaFoldDB" id="X6MXP5"/>
<dbReference type="Pfam" id="PF01130">
    <property type="entry name" value="CD36"/>
    <property type="match status" value="1"/>
</dbReference>
<dbReference type="EMBL" id="ASPP01014690">
    <property type="protein sequence ID" value="ETO18606.1"/>
    <property type="molecule type" value="Genomic_DNA"/>
</dbReference>
<evidence type="ECO:0000256" key="5">
    <source>
        <dbReference type="ARBA" id="ARBA00023136"/>
    </source>
</evidence>
<dbReference type="InterPro" id="IPR002159">
    <property type="entry name" value="CD36_fam"/>
</dbReference>
<dbReference type="PANTHER" id="PTHR11923">
    <property type="entry name" value="SCAVENGER RECEPTOR CLASS B TYPE-1 SR-B1"/>
    <property type="match status" value="1"/>
</dbReference>
<dbReference type="OrthoDB" id="195015at2759"/>
<evidence type="ECO:0000256" key="1">
    <source>
        <dbReference type="ARBA" id="ARBA00004370"/>
    </source>
</evidence>